<organism evidence="3 4">
    <name type="scientific">Tripterygium wilfordii</name>
    <name type="common">Thunder God vine</name>
    <dbReference type="NCBI Taxonomy" id="458696"/>
    <lineage>
        <taxon>Eukaryota</taxon>
        <taxon>Viridiplantae</taxon>
        <taxon>Streptophyta</taxon>
        <taxon>Embryophyta</taxon>
        <taxon>Tracheophyta</taxon>
        <taxon>Spermatophyta</taxon>
        <taxon>Magnoliopsida</taxon>
        <taxon>eudicotyledons</taxon>
        <taxon>Gunneridae</taxon>
        <taxon>Pentapetalae</taxon>
        <taxon>rosids</taxon>
        <taxon>fabids</taxon>
        <taxon>Celastrales</taxon>
        <taxon>Celastraceae</taxon>
        <taxon>Tripterygium</taxon>
    </lineage>
</organism>
<reference evidence="3 4" key="1">
    <citation type="journal article" date="2020" name="Nat. Commun.">
        <title>Genome of Tripterygium wilfordii and identification of cytochrome P450 involved in triptolide biosynthesis.</title>
        <authorList>
            <person name="Tu L."/>
            <person name="Su P."/>
            <person name="Zhang Z."/>
            <person name="Gao L."/>
            <person name="Wang J."/>
            <person name="Hu T."/>
            <person name="Zhou J."/>
            <person name="Zhang Y."/>
            <person name="Zhao Y."/>
            <person name="Liu Y."/>
            <person name="Song Y."/>
            <person name="Tong Y."/>
            <person name="Lu Y."/>
            <person name="Yang J."/>
            <person name="Xu C."/>
            <person name="Jia M."/>
            <person name="Peters R.J."/>
            <person name="Huang L."/>
            <person name="Gao W."/>
        </authorList>
    </citation>
    <scope>NUCLEOTIDE SEQUENCE [LARGE SCALE GENOMIC DNA]</scope>
    <source>
        <strain evidence="4">cv. XIE 37</strain>
        <tissue evidence="3">Leaf</tissue>
    </source>
</reference>
<evidence type="ECO:0000259" key="2">
    <source>
        <dbReference type="Pfam" id="PF09133"/>
    </source>
</evidence>
<dbReference type="OrthoDB" id="118550at2759"/>
<dbReference type="InParanoid" id="A0A7J7CVF2"/>
<comment type="caution">
    <text evidence="3">The sequence shown here is derived from an EMBL/GenBank/DDBJ whole genome shotgun (WGS) entry which is preliminary data.</text>
</comment>
<dbReference type="InterPro" id="IPR015216">
    <property type="entry name" value="SANTA"/>
</dbReference>
<proteinExistence type="predicted"/>
<dbReference type="InterPro" id="IPR053090">
    <property type="entry name" value="Centromere_KNL-2_homolog"/>
</dbReference>
<feature type="compositionally biased region" description="Basic and acidic residues" evidence="1">
    <location>
        <begin position="185"/>
        <end position="199"/>
    </location>
</feature>
<evidence type="ECO:0000313" key="4">
    <source>
        <dbReference type="Proteomes" id="UP000593562"/>
    </source>
</evidence>
<feature type="region of interest" description="Disordered" evidence="1">
    <location>
        <begin position="355"/>
        <end position="452"/>
    </location>
</feature>
<gene>
    <name evidence="3" type="ORF">HS088_TW13G00811</name>
</gene>
<dbReference type="FunCoup" id="A0A7J7CVF2">
    <property type="interactions" value="553"/>
</dbReference>
<feature type="compositionally biased region" description="Basic and acidic residues" evidence="1">
    <location>
        <begin position="360"/>
        <end position="389"/>
    </location>
</feature>
<evidence type="ECO:0000256" key="1">
    <source>
        <dbReference type="SAM" id="MobiDB-lite"/>
    </source>
</evidence>
<feature type="region of interest" description="Disordered" evidence="1">
    <location>
        <begin position="165"/>
        <end position="219"/>
    </location>
</feature>
<sequence>MAFSPLPPQSVPTDNDGNKEDGCSSHFLKTVCLQDWWLIKADKDFEGKRLAVAGLTSRGQQQMRVFYSAPITRRFDIFTLETADGIYVMIQGLLNKLRTVENGFSSEASSHFLFGFPMYWEEYAKKYFREEPSKGIGLRNISTAENATTKPARFSRSVEEVRVSVDSKFSDGNLEGTEQPTGSENRSRDKEKEDDRNATDRTMSVRMMQSRIDGDNDNPNAVEMDALNVTPPSNYGGKRSSIELNYSGRKQKENPVSTCCMNDKDNNFCGVNRSNNADVCLGATCGSMSRSPAVGDFNIPEFSENHNFNTTMAVPMVRSTIDLNSNSPNAVEIDAVNFTPANSNGKRRVIKGNYLRRKQRENPVSRCSMKDKDKMYVREEVELPDEKRPKGNSSQSAVRSRVKIKASEATFSQSVRQRSRNLLGTPKSKGKLRTPNSKGRKQHSSANKSKRKIVFDAHVSPLTQEREVCIVSPESLSSKRSRSGRLVVPPLQFWRNQIPIYDVDRNMIGIQEDKHVLKPSRGF</sequence>
<dbReference type="Pfam" id="PF09133">
    <property type="entry name" value="SANTA"/>
    <property type="match status" value="1"/>
</dbReference>
<protein>
    <recommendedName>
        <fullName evidence="2">SANTA domain-containing protein</fullName>
    </recommendedName>
</protein>
<keyword evidence="4" id="KW-1185">Reference proteome</keyword>
<dbReference type="PANTHER" id="PTHR35311:SF9">
    <property type="entry name" value="KINETOCHORE-ASSOCIATED PROTEIN KNL-2 HOMOLOG"/>
    <property type="match status" value="1"/>
</dbReference>
<evidence type="ECO:0000313" key="3">
    <source>
        <dbReference type="EMBL" id="KAF5737919.1"/>
    </source>
</evidence>
<feature type="compositionally biased region" description="Basic residues" evidence="1">
    <location>
        <begin position="428"/>
        <end position="452"/>
    </location>
</feature>
<feature type="domain" description="SANTA" evidence="2">
    <location>
        <begin position="31"/>
        <end position="123"/>
    </location>
</feature>
<dbReference type="AlphaFoldDB" id="A0A7J7CVF2"/>
<dbReference type="Proteomes" id="UP000593562">
    <property type="component" value="Unassembled WGS sequence"/>
</dbReference>
<dbReference type="PANTHER" id="PTHR35311">
    <property type="entry name" value="KINETOCHORE-ASSOCIATED PROTEIN KNL-2 HOMOLOG"/>
    <property type="match status" value="1"/>
</dbReference>
<accession>A0A7J7CVF2</accession>
<feature type="compositionally biased region" description="Polar residues" evidence="1">
    <location>
        <begin position="409"/>
        <end position="422"/>
    </location>
</feature>
<dbReference type="EMBL" id="JAAARO010000013">
    <property type="protein sequence ID" value="KAF5737919.1"/>
    <property type="molecule type" value="Genomic_DNA"/>
</dbReference>
<name>A0A7J7CVF2_TRIWF</name>